<evidence type="ECO:0000256" key="4">
    <source>
        <dbReference type="ARBA" id="ARBA00022692"/>
    </source>
</evidence>
<evidence type="ECO:0000256" key="2">
    <source>
        <dbReference type="ARBA" id="ARBA00010992"/>
    </source>
</evidence>
<evidence type="ECO:0000313" key="10">
    <source>
        <dbReference type="Proteomes" id="UP001357485"/>
    </source>
</evidence>
<feature type="transmembrane region" description="Helical" evidence="7">
    <location>
        <begin position="85"/>
        <end position="101"/>
    </location>
</feature>
<evidence type="ECO:0000256" key="5">
    <source>
        <dbReference type="ARBA" id="ARBA00022989"/>
    </source>
</evidence>
<evidence type="ECO:0000256" key="3">
    <source>
        <dbReference type="ARBA" id="ARBA00022448"/>
    </source>
</evidence>
<comment type="similarity">
    <text evidence="2">Belongs to the major facilitator superfamily. Sugar transporter (TC 2.A.1.1) family.</text>
</comment>
<sequence length="173" mass="18471">MARSYTLYNLRIILVLTFGSLTFGYSFSVISNTLGQPGFLQYFNLNTNAADTNAITGAINGLYCAGAIFGALLTGWMCEARGRKIAMYLASAISILGGALQTGSVNIAMFLVARFITGWGIGMMVVLIPIYQSEISPPSARGFLVGQHGTWIVFGYALAGWSLDPGIPSMAYV</sequence>
<organism evidence="9 10">
    <name type="scientific">Cryomyces antarcticus</name>
    <dbReference type="NCBI Taxonomy" id="329879"/>
    <lineage>
        <taxon>Eukaryota</taxon>
        <taxon>Fungi</taxon>
        <taxon>Dikarya</taxon>
        <taxon>Ascomycota</taxon>
        <taxon>Pezizomycotina</taxon>
        <taxon>Dothideomycetes</taxon>
        <taxon>Dothideomycetes incertae sedis</taxon>
        <taxon>Cryomyces</taxon>
    </lineage>
</organism>
<reference evidence="9 10" key="1">
    <citation type="submission" date="2023-08" db="EMBL/GenBank/DDBJ databases">
        <title>Black Yeasts Isolated from many extreme environments.</title>
        <authorList>
            <person name="Coleine C."/>
            <person name="Stajich J.E."/>
            <person name="Selbmann L."/>
        </authorList>
    </citation>
    <scope>NUCLEOTIDE SEQUENCE [LARGE SCALE GENOMIC DNA]</scope>
    <source>
        <strain evidence="9 10">CCFEE 536</strain>
    </source>
</reference>
<dbReference type="PANTHER" id="PTHR48022:SF11">
    <property type="entry name" value="MONOSACCHARIDE TRANSPORTER (HXT8), PUTATIVE (AFU_ORTHOLOGUE AFUA_2G08120)-RELATED"/>
    <property type="match status" value="1"/>
</dbReference>
<feature type="transmembrane region" description="Helical" evidence="7">
    <location>
        <begin position="12"/>
        <end position="34"/>
    </location>
</feature>
<keyword evidence="10" id="KW-1185">Reference proteome</keyword>
<name>A0ABR0M4B1_9PEZI</name>
<dbReference type="PROSITE" id="PS50850">
    <property type="entry name" value="MFS"/>
    <property type="match status" value="1"/>
</dbReference>
<evidence type="ECO:0000256" key="1">
    <source>
        <dbReference type="ARBA" id="ARBA00004141"/>
    </source>
</evidence>
<dbReference type="InterPro" id="IPR003663">
    <property type="entry name" value="Sugar/inositol_transpt"/>
</dbReference>
<comment type="caution">
    <text evidence="9">The sequence shown here is derived from an EMBL/GenBank/DDBJ whole genome shotgun (WGS) entry which is preliminary data.</text>
</comment>
<dbReference type="SUPFAM" id="SSF103473">
    <property type="entry name" value="MFS general substrate transporter"/>
    <property type="match status" value="1"/>
</dbReference>
<dbReference type="Proteomes" id="UP001357485">
    <property type="component" value="Unassembled WGS sequence"/>
</dbReference>
<evidence type="ECO:0000256" key="7">
    <source>
        <dbReference type="SAM" id="Phobius"/>
    </source>
</evidence>
<dbReference type="Pfam" id="PF00083">
    <property type="entry name" value="Sugar_tr"/>
    <property type="match status" value="1"/>
</dbReference>
<dbReference type="Gene3D" id="1.20.1250.20">
    <property type="entry name" value="MFS general substrate transporter like domains"/>
    <property type="match status" value="1"/>
</dbReference>
<evidence type="ECO:0000259" key="8">
    <source>
        <dbReference type="PROSITE" id="PS50850"/>
    </source>
</evidence>
<proteinExistence type="inferred from homology"/>
<feature type="transmembrane region" description="Helical" evidence="7">
    <location>
        <begin position="143"/>
        <end position="163"/>
    </location>
</feature>
<comment type="subcellular location">
    <subcellularLocation>
        <location evidence="1">Membrane</location>
        <topology evidence="1">Multi-pass membrane protein</topology>
    </subcellularLocation>
</comment>
<dbReference type="InterPro" id="IPR020846">
    <property type="entry name" value="MFS_dom"/>
</dbReference>
<protein>
    <recommendedName>
        <fullName evidence="8">Major facilitator superfamily (MFS) profile domain-containing protein</fullName>
    </recommendedName>
</protein>
<dbReference type="PANTHER" id="PTHR48022">
    <property type="entry name" value="PLASTIDIC GLUCOSE TRANSPORTER 4"/>
    <property type="match status" value="1"/>
</dbReference>
<gene>
    <name evidence="9" type="ORF">LTR16_007018</name>
</gene>
<accession>A0ABR0M4B1</accession>
<keyword evidence="5 7" id="KW-1133">Transmembrane helix</keyword>
<feature type="domain" description="Major facilitator superfamily (MFS) profile" evidence="8">
    <location>
        <begin position="12"/>
        <end position="173"/>
    </location>
</feature>
<keyword evidence="4 7" id="KW-0812">Transmembrane</keyword>
<keyword evidence="3" id="KW-0813">Transport</keyword>
<feature type="transmembrane region" description="Helical" evidence="7">
    <location>
        <begin position="54"/>
        <end position="73"/>
    </location>
</feature>
<dbReference type="InterPro" id="IPR050360">
    <property type="entry name" value="MFS_Sugar_Transporters"/>
</dbReference>
<dbReference type="PRINTS" id="PR00171">
    <property type="entry name" value="SUGRTRNSPORT"/>
</dbReference>
<dbReference type="InterPro" id="IPR005828">
    <property type="entry name" value="MFS_sugar_transport-like"/>
</dbReference>
<dbReference type="EMBL" id="JAVRRA010001426">
    <property type="protein sequence ID" value="KAK5280308.1"/>
    <property type="molecule type" value="Genomic_DNA"/>
</dbReference>
<keyword evidence="6 7" id="KW-0472">Membrane</keyword>
<feature type="transmembrane region" description="Helical" evidence="7">
    <location>
        <begin position="107"/>
        <end position="131"/>
    </location>
</feature>
<dbReference type="InterPro" id="IPR036259">
    <property type="entry name" value="MFS_trans_sf"/>
</dbReference>
<evidence type="ECO:0000313" key="9">
    <source>
        <dbReference type="EMBL" id="KAK5280308.1"/>
    </source>
</evidence>
<evidence type="ECO:0000256" key="6">
    <source>
        <dbReference type="ARBA" id="ARBA00023136"/>
    </source>
</evidence>